<feature type="compositionally biased region" description="Basic and acidic residues" evidence="1">
    <location>
        <begin position="57"/>
        <end position="66"/>
    </location>
</feature>
<gene>
    <name evidence="2" type="ORF">Q31a_36070</name>
</gene>
<proteinExistence type="predicted"/>
<protein>
    <submittedName>
        <fullName evidence="2">Uncharacterized protein</fullName>
    </submittedName>
</protein>
<feature type="region of interest" description="Disordered" evidence="1">
    <location>
        <begin position="53"/>
        <end position="74"/>
    </location>
</feature>
<name>A0A518G9N8_9BACT</name>
<dbReference type="Proteomes" id="UP000318017">
    <property type="component" value="Chromosome"/>
</dbReference>
<evidence type="ECO:0000313" key="2">
    <source>
        <dbReference type="EMBL" id="QDV25283.1"/>
    </source>
</evidence>
<sequence>MSKPARFLIIERSRSLGCGARSWRQFPPLSTNPAVPLRRCTFFIVASTVRSGTGSADRSERDDSKLHKAGTAKVDKKGSYRETQWAKRLPLNKTNLEVLVNYVGQCDLTVDGDIKSMFNGAPITTSPQKPRCQLLRAAVANGGSKTRPSTSSKTRATTLSTITDTVSTTNVSQRLPVVFPSASGLLPY</sequence>
<organism evidence="2 3">
    <name type="scientific">Aureliella helgolandensis</name>
    <dbReference type="NCBI Taxonomy" id="2527968"/>
    <lineage>
        <taxon>Bacteria</taxon>
        <taxon>Pseudomonadati</taxon>
        <taxon>Planctomycetota</taxon>
        <taxon>Planctomycetia</taxon>
        <taxon>Pirellulales</taxon>
        <taxon>Pirellulaceae</taxon>
        <taxon>Aureliella</taxon>
    </lineage>
</organism>
<dbReference type="KEGG" id="ahel:Q31a_36070"/>
<accession>A0A518G9N8</accession>
<evidence type="ECO:0000313" key="3">
    <source>
        <dbReference type="Proteomes" id="UP000318017"/>
    </source>
</evidence>
<dbReference type="EMBL" id="CP036298">
    <property type="protein sequence ID" value="QDV25283.1"/>
    <property type="molecule type" value="Genomic_DNA"/>
</dbReference>
<dbReference type="AlphaFoldDB" id="A0A518G9N8"/>
<evidence type="ECO:0000256" key="1">
    <source>
        <dbReference type="SAM" id="MobiDB-lite"/>
    </source>
</evidence>
<keyword evidence="3" id="KW-1185">Reference proteome</keyword>
<reference evidence="2 3" key="1">
    <citation type="submission" date="2019-02" db="EMBL/GenBank/DDBJ databases">
        <title>Deep-cultivation of Planctomycetes and their phenomic and genomic characterization uncovers novel biology.</title>
        <authorList>
            <person name="Wiegand S."/>
            <person name="Jogler M."/>
            <person name="Boedeker C."/>
            <person name="Pinto D."/>
            <person name="Vollmers J."/>
            <person name="Rivas-Marin E."/>
            <person name="Kohn T."/>
            <person name="Peeters S.H."/>
            <person name="Heuer A."/>
            <person name="Rast P."/>
            <person name="Oberbeckmann S."/>
            <person name="Bunk B."/>
            <person name="Jeske O."/>
            <person name="Meyerdierks A."/>
            <person name="Storesund J.E."/>
            <person name="Kallscheuer N."/>
            <person name="Luecker S."/>
            <person name="Lage O.M."/>
            <person name="Pohl T."/>
            <person name="Merkel B.J."/>
            <person name="Hornburger P."/>
            <person name="Mueller R.-W."/>
            <person name="Bruemmer F."/>
            <person name="Labrenz M."/>
            <person name="Spormann A.M."/>
            <person name="Op den Camp H."/>
            <person name="Overmann J."/>
            <person name="Amann R."/>
            <person name="Jetten M.S.M."/>
            <person name="Mascher T."/>
            <person name="Medema M.H."/>
            <person name="Devos D.P."/>
            <person name="Kaster A.-K."/>
            <person name="Ovreas L."/>
            <person name="Rohde M."/>
            <person name="Galperin M.Y."/>
            <person name="Jogler C."/>
        </authorList>
    </citation>
    <scope>NUCLEOTIDE SEQUENCE [LARGE SCALE GENOMIC DNA]</scope>
    <source>
        <strain evidence="2 3">Q31a</strain>
    </source>
</reference>